<name>A0ACA9Q9D0_9GLOM</name>
<organism evidence="1 2">
    <name type="scientific">Racocetra persica</name>
    <dbReference type="NCBI Taxonomy" id="160502"/>
    <lineage>
        <taxon>Eukaryota</taxon>
        <taxon>Fungi</taxon>
        <taxon>Fungi incertae sedis</taxon>
        <taxon>Mucoromycota</taxon>
        <taxon>Glomeromycotina</taxon>
        <taxon>Glomeromycetes</taxon>
        <taxon>Diversisporales</taxon>
        <taxon>Gigasporaceae</taxon>
        <taxon>Racocetra</taxon>
    </lineage>
</organism>
<sequence>RCKSYYANNKLYIVGFLNDDFYYIDLSNISLNENTFINLSKWIKINVPNDTNDILSSGWPFLGGTWARNLSFTGTPSQYFLYFRPWISNKYNGKAYSPQDISKVVDILDTINFLWSNSASIPQIYNSYVNVTLYGPPQVLLSSNKILYFSEYLGDKSNLMTLMTSILEYDITNTSGAVPSQRNEFTAVSTSDGRVIIYGGTRNMLAATPSLVVLNTSNYEWSVPSEINHVGPLYQHSSIMINNYMLVAC</sequence>
<dbReference type="EMBL" id="CAJVQC010028302">
    <property type="protein sequence ID" value="CAG8739182.1"/>
    <property type="molecule type" value="Genomic_DNA"/>
</dbReference>
<feature type="non-terminal residue" evidence="1">
    <location>
        <position position="1"/>
    </location>
</feature>
<evidence type="ECO:0000313" key="1">
    <source>
        <dbReference type="EMBL" id="CAG8739182.1"/>
    </source>
</evidence>
<accession>A0ACA9Q9D0</accession>
<protein>
    <submittedName>
        <fullName evidence="1">7599_t:CDS:1</fullName>
    </submittedName>
</protein>
<dbReference type="Proteomes" id="UP000789920">
    <property type="component" value="Unassembled WGS sequence"/>
</dbReference>
<proteinExistence type="predicted"/>
<feature type="non-terminal residue" evidence="1">
    <location>
        <position position="249"/>
    </location>
</feature>
<gene>
    <name evidence="1" type="ORF">RPERSI_LOCUS12976</name>
</gene>
<comment type="caution">
    <text evidence="1">The sequence shown here is derived from an EMBL/GenBank/DDBJ whole genome shotgun (WGS) entry which is preliminary data.</text>
</comment>
<keyword evidence="2" id="KW-1185">Reference proteome</keyword>
<reference evidence="1" key="1">
    <citation type="submission" date="2021-06" db="EMBL/GenBank/DDBJ databases">
        <authorList>
            <person name="Kallberg Y."/>
            <person name="Tangrot J."/>
            <person name="Rosling A."/>
        </authorList>
    </citation>
    <scope>NUCLEOTIDE SEQUENCE</scope>
    <source>
        <strain evidence="1">MA461A</strain>
    </source>
</reference>
<evidence type="ECO:0000313" key="2">
    <source>
        <dbReference type="Proteomes" id="UP000789920"/>
    </source>
</evidence>